<organism evidence="1 2">
    <name type="scientific">Ficus carica</name>
    <name type="common">Common fig</name>
    <dbReference type="NCBI Taxonomy" id="3494"/>
    <lineage>
        <taxon>Eukaryota</taxon>
        <taxon>Viridiplantae</taxon>
        <taxon>Streptophyta</taxon>
        <taxon>Embryophyta</taxon>
        <taxon>Tracheophyta</taxon>
        <taxon>Spermatophyta</taxon>
        <taxon>Magnoliopsida</taxon>
        <taxon>eudicotyledons</taxon>
        <taxon>Gunneridae</taxon>
        <taxon>Pentapetalae</taxon>
        <taxon>rosids</taxon>
        <taxon>fabids</taxon>
        <taxon>Rosales</taxon>
        <taxon>Moraceae</taxon>
        <taxon>Ficeae</taxon>
        <taxon>Ficus</taxon>
    </lineage>
</organism>
<sequence length="102" mass="11852">MSSSFVKHFVSFGIVFVSRASTSYNLAMEKRLTTEESRSLTAANQNEVKLRMARALQVELCRRLIRTTRSPCVGFASVLRQHLHLFRHLDFVYIMRVFGWLV</sequence>
<proteinExistence type="predicted"/>
<keyword evidence="2" id="KW-1185">Reference proteome</keyword>
<name>A0AA88DQQ5_FICCA</name>
<accession>A0AA88DQQ5</accession>
<dbReference type="AlphaFoldDB" id="A0AA88DQQ5"/>
<dbReference type="Proteomes" id="UP001187192">
    <property type="component" value="Unassembled WGS sequence"/>
</dbReference>
<reference evidence="1" key="1">
    <citation type="submission" date="2023-07" db="EMBL/GenBank/DDBJ databases">
        <title>draft genome sequence of fig (Ficus carica).</title>
        <authorList>
            <person name="Takahashi T."/>
            <person name="Nishimura K."/>
        </authorList>
    </citation>
    <scope>NUCLEOTIDE SEQUENCE</scope>
</reference>
<evidence type="ECO:0000313" key="1">
    <source>
        <dbReference type="EMBL" id="GMN59708.1"/>
    </source>
</evidence>
<dbReference type="EMBL" id="BTGU01000090">
    <property type="protein sequence ID" value="GMN59708.1"/>
    <property type="molecule type" value="Genomic_DNA"/>
</dbReference>
<protein>
    <submittedName>
        <fullName evidence="1">Uncharacterized protein</fullName>
    </submittedName>
</protein>
<evidence type="ECO:0000313" key="2">
    <source>
        <dbReference type="Proteomes" id="UP001187192"/>
    </source>
</evidence>
<comment type="caution">
    <text evidence="1">The sequence shown here is derived from an EMBL/GenBank/DDBJ whole genome shotgun (WGS) entry which is preliminary data.</text>
</comment>
<gene>
    <name evidence="1" type="ORF">TIFTF001_028803</name>
</gene>